<gene>
    <name evidence="1" type="ORF">NPIL_452051</name>
</gene>
<keyword evidence="2" id="KW-1185">Reference proteome</keyword>
<dbReference type="AlphaFoldDB" id="A0A8X6QYH9"/>
<dbReference type="EMBL" id="BMAW01084376">
    <property type="protein sequence ID" value="GFU38520.1"/>
    <property type="molecule type" value="Genomic_DNA"/>
</dbReference>
<proteinExistence type="predicted"/>
<reference evidence="1" key="1">
    <citation type="submission" date="2020-08" db="EMBL/GenBank/DDBJ databases">
        <title>Multicomponent nature underlies the extraordinary mechanical properties of spider dragline silk.</title>
        <authorList>
            <person name="Kono N."/>
            <person name="Nakamura H."/>
            <person name="Mori M."/>
            <person name="Yoshida Y."/>
            <person name="Ohtoshi R."/>
            <person name="Malay A.D."/>
            <person name="Moran D.A.P."/>
            <person name="Tomita M."/>
            <person name="Numata K."/>
            <person name="Arakawa K."/>
        </authorList>
    </citation>
    <scope>NUCLEOTIDE SEQUENCE</scope>
</reference>
<name>A0A8X6QYH9_NEPPI</name>
<dbReference type="OrthoDB" id="10505018at2759"/>
<evidence type="ECO:0000313" key="2">
    <source>
        <dbReference type="Proteomes" id="UP000887013"/>
    </source>
</evidence>
<accession>A0A8X6QYH9</accession>
<evidence type="ECO:0000313" key="1">
    <source>
        <dbReference type="EMBL" id="GFU38520.1"/>
    </source>
</evidence>
<protein>
    <submittedName>
        <fullName evidence="1">Uncharacterized protein</fullName>
    </submittedName>
</protein>
<comment type="caution">
    <text evidence="1">The sequence shown here is derived from an EMBL/GenBank/DDBJ whole genome shotgun (WGS) entry which is preliminary data.</text>
</comment>
<organism evidence="1 2">
    <name type="scientific">Nephila pilipes</name>
    <name type="common">Giant wood spider</name>
    <name type="synonym">Nephila maculata</name>
    <dbReference type="NCBI Taxonomy" id="299642"/>
    <lineage>
        <taxon>Eukaryota</taxon>
        <taxon>Metazoa</taxon>
        <taxon>Ecdysozoa</taxon>
        <taxon>Arthropoda</taxon>
        <taxon>Chelicerata</taxon>
        <taxon>Arachnida</taxon>
        <taxon>Araneae</taxon>
        <taxon>Araneomorphae</taxon>
        <taxon>Entelegynae</taxon>
        <taxon>Araneoidea</taxon>
        <taxon>Nephilidae</taxon>
        <taxon>Nephila</taxon>
    </lineage>
</organism>
<sequence>MVSCRNSRHVNFRSLENDWNRNSPTQPPPSQRVGFCLLQLDNKHSQIQSQISVLPSFFARATFQFFGMPTPVIRARAGSAQI</sequence>
<dbReference type="Proteomes" id="UP000887013">
    <property type="component" value="Unassembled WGS sequence"/>
</dbReference>